<evidence type="ECO:0000313" key="3">
    <source>
        <dbReference type="Proteomes" id="UP000314294"/>
    </source>
</evidence>
<proteinExistence type="predicted"/>
<gene>
    <name evidence="2" type="ORF">EYF80_008206</name>
</gene>
<comment type="caution">
    <text evidence="2">The sequence shown here is derived from an EMBL/GenBank/DDBJ whole genome shotgun (WGS) entry which is preliminary data.</text>
</comment>
<reference evidence="2 3" key="1">
    <citation type="submission" date="2019-03" db="EMBL/GenBank/DDBJ databases">
        <title>First draft genome of Liparis tanakae, snailfish: a comprehensive survey of snailfish specific genes.</title>
        <authorList>
            <person name="Kim W."/>
            <person name="Song I."/>
            <person name="Jeong J.-H."/>
            <person name="Kim D."/>
            <person name="Kim S."/>
            <person name="Ryu S."/>
            <person name="Song J.Y."/>
            <person name="Lee S.K."/>
        </authorList>
    </citation>
    <scope>NUCLEOTIDE SEQUENCE [LARGE SCALE GENOMIC DNA]</scope>
    <source>
        <tissue evidence="2">Muscle</tissue>
    </source>
</reference>
<evidence type="ECO:0000313" key="2">
    <source>
        <dbReference type="EMBL" id="TNN81434.1"/>
    </source>
</evidence>
<sequence>MVEEGQLLAQVLELLLKLLHSCWSVDPQGVAHLRWSTLTQARMDTCVVSRLYCDLSEASQFDVLDYHVGKGLQGSRPSISRGIRQIAAAVSHCGLTHQHNEEPDRPASGGRAPQTQSDLLRQWYVRESYGLI</sequence>
<organism evidence="2 3">
    <name type="scientific">Liparis tanakae</name>
    <name type="common">Tanaka's snailfish</name>
    <dbReference type="NCBI Taxonomy" id="230148"/>
    <lineage>
        <taxon>Eukaryota</taxon>
        <taxon>Metazoa</taxon>
        <taxon>Chordata</taxon>
        <taxon>Craniata</taxon>
        <taxon>Vertebrata</taxon>
        <taxon>Euteleostomi</taxon>
        <taxon>Actinopterygii</taxon>
        <taxon>Neopterygii</taxon>
        <taxon>Teleostei</taxon>
        <taxon>Neoteleostei</taxon>
        <taxon>Acanthomorphata</taxon>
        <taxon>Eupercaria</taxon>
        <taxon>Perciformes</taxon>
        <taxon>Cottioidei</taxon>
        <taxon>Cottales</taxon>
        <taxon>Liparidae</taxon>
        <taxon>Liparis</taxon>
    </lineage>
</organism>
<feature type="signal peptide" evidence="1">
    <location>
        <begin position="1"/>
        <end position="24"/>
    </location>
</feature>
<dbReference type="EMBL" id="SRLO01000046">
    <property type="protein sequence ID" value="TNN81434.1"/>
    <property type="molecule type" value="Genomic_DNA"/>
</dbReference>
<dbReference type="AlphaFoldDB" id="A0A4Z2IV86"/>
<keyword evidence="3" id="KW-1185">Reference proteome</keyword>
<accession>A0A4Z2IV86</accession>
<name>A0A4Z2IV86_9TELE</name>
<protein>
    <submittedName>
        <fullName evidence="2">Uncharacterized protein</fullName>
    </submittedName>
</protein>
<keyword evidence="1" id="KW-0732">Signal</keyword>
<feature type="chain" id="PRO_5021197973" evidence="1">
    <location>
        <begin position="25"/>
        <end position="132"/>
    </location>
</feature>
<dbReference type="Proteomes" id="UP000314294">
    <property type="component" value="Unassembled WGS sequence"/>
</dbReference>
<evidence type="ECO:0000256" key="1">
    <source>
        <dbReference type="SAM" id="SignalP"/>
    </source>
</evidence>